<dbReference type="InterPro" id="IPR029058">
    <property type="entry name" value="AB_hydrolase_fold"/>
</dbReference>
<dbReference type="PRINTS" id="PR00412">
    <property type="entry name" value="EPOXHYDRLASE"/>
</dbReference>
<protein>
    <submittedName>
        <fullName evidence="3">Pimeloyl-ACP methyl ester carboxylesterase</fullName>
    </submittedName>
</protein>
<feature type="domain" description="AB hydrolase-1" evidence="2">
    <location>
        <begin position="40"/>
        <end position="296"/>
    </location>
</feature>
<dbReference type="OrthoDB" id="2987348at2"/>
<keyword evidence="4" id="KW-1185">Reference proteome</keyword>
<dbReference type="EMBL" id="VLLL01000008">
    <property type="protein sequence ID" value="TWJ08085.1"/>
    <property type="molecule type" value="Genomic_DNA"/>
</dbReference>
<keyword evidence="1" id="KW-0378">Hydrolase</keyword>
<evidence type="ECO:0000256" key="1">
    <source>
        <dbReference type="ARBA" id="ARBA00022801"/>
    </source>
</evidence>
<gene>
    <name evidence="3" type="ORF">LX16_4305</name>
</gene>
<comment type="caution">
    <text evidence="3">The sequence shown here is derived from an EMBL/GenBank/DDBJ whole genome shotgun (WGS) entry which is preliminary data.</text>
</comment>
<sequence>MRDTRPVLDDSVVLIDGPWRHRFVDANGIRFHVAEQGTGPLILLLHGFPEFWWTWHRQMPALAGAGYRVAAVDLRGYGASDKPPRGYDAYTMASDVIGLIRALGERDAVVVGHDLGGLLGFAAAGFHPRSVRRLVVLSSAHPLRQRAALAVDPRGQLAASRHILKFQLPRFEHVVTRDDAAMVASLMSHWAGPQWRGTPEFDAYVRACRDAIQLPQAAFCALEAYRWALRTALRVAGRRFVRLLQEPLKVPTLQLHGSRDTCILPRTAQGSGRYVTANYEWRLLRGVGHFPQLEAPDTVTSEILRWCKE</sequence>
<organism evidence="3 4">
    <name type="scientific">Stackebrandtia albiflava</name>
    <dbReference type="NCBI Taxonomy" id="406432"/>
    <lineage>
        <taxon>Bacteria</taxon>
        <taxon>Bacillati</taxon>
        <taxon>Actinomycetota</taxon>
        <taxon>Actinomycetes</taxon>
        <taxon>Glycomycetales</taxon>
        <taxon>Glycomycetaceae</taxon>
        <taxon>Stackebrandtia</taxon>
    </lineage>
</organism>
<dbReference type="InterPro" id="IPR000639">
    <property type="entry name" value="Epox_hydrolase-like"/>
</dbReference>
<name>A0A562UR34_9ACTN</name>
<dbReference type="GO" id="GO:0016787">
    <property type="term" value="F:hydrolase activity"/>
    <property type="evidence" value="ECO:0007669"/>
    <property type="project" value="UniProtKB-KW"/>
</dbReference>
<dbReference type="InterPro" id="IPR000073">
    <property type="entry name" value="AB_hydrolase_1"/>
</dbReference>
<dbReference type="SUPFAM" id="SSF53474">
    <property type="entry name" value="alpha/beta-Hydrolases"/>
    <property type="match status" value="1"/>
</dbReference>
<evidence type="ECO:0000313" key="4">
    <source>
        <dbReference type="Proteomes" id="UP000321617"/>
    </source>
</evidence>
<dbReference type="AlphaFoldDB" id="A0A562UR34"/>
<reference evidence="3 4" key="1">
    <citation type="journal article" date="2013" name="Stand. Genomic Sci.">
        <title>Genomic Encyclopedia of Type Strains, Phase I: The one thousand microbial genomes (KMG-I) project.</title>
        <authorList>
            <person name="Kyrpides N.C."/>
            <person name="Woyke T."/>
            <person name="Eisen J.A."/>
            <person name="Garrity G."/>
            <person name="Lilburn T.G."/>
            <person name="Beck B.J."/>
            <person name="Whitman W.B."/>
            <person name="Hugenholtz P."/>
            <person name="Klenk H.P."/>
        </authorList>
    </citation>
    <scope>NUCLEOTIDE SEQUENCE [LARGE SCALE GENOMIC DNA]</scope>
    <source>
        <strain evidence="3 4">DSM 45044</strain>
    </source>
</reference>
<dbReference type="Gene3D" id="3.40.50.1820">
    <property type="entry name" value="alpha/beta hydrolase"/>
    <property type="match status" value="1"/>
</dbReference>
<evidence type="ECO:0000313" key="3">
    <source>
        <dbReference type="EMBL" id="TWJ08085.1"/>
    </source>
</evidence>
<proteinExistence type="predicted"/>
<evidence type="ECO:0000259" key="2">
    <source>
        <dbReference type="Pfam" id="PF00561"/>
    </source>
</evidence>
<dbReference type="Proteomes" id="UP000321617">
    <property type="component" value="Unassembled WGS sequence"/>
</dbReference>
<accession>A0A562UR34</accession>
<dbReference type="RefSeq" id="WP_147142178.1">
    <property type="nucleotide sequence ID" value="NZ_BAABIJ010000004.1"/>
</dbReference>
<dbReference type="PRINTS" id="PR00111">
    <property type="entry name" value="ABHYDROLASE"/>
</dbReference>
<dbReference type="PANTHER" id="PTHR43329">
    <property type="entry name" value="EPOXIDE HYDROLASE"/>
    <property type="match status" value="1"/>
</dbReference>
<dbReference type="Pfam" id="PF00561">
    <property type="entry name" value="Abhydrolase_1"/>
    <property type="match status" value="1"/>
</dbReference>